<dbReference type="CDD" id="cd00190">
    <property type="entry name" value="Tryp_SPc"/>
    <property type="match status" value="1"/>
</dbReference>
<evidence type="ECO:0000256" key="2">
    <source>
        <dbReference type="ARBA" id="ARBA00022525"/>
    </source>
</evidence>
<comment type="subcellular location">
    <subcellularLocation>
        <location evidence="1">Secreted</location>
    </subcellularLocation>
</comment>
<dbReference type="SMART" id="SM00020">
    <property type="entry name" value="Tryp_SPc"/>
    <property type="match status" value="1"/>
</dbReference>
<dbReference type="InterPro" id="IPR001254">
    <property type="entry name" value="Trypsin_dom"/>
</dbReference>
<keyword evidence="3" id="KW-0645">Protease</keyword>
<dbReference type="PROSITE" id="PS00135">
    <property type="entry name" value="TRYPSIN_SER"/>
    <property type="match status" value="1"/>
</dbReference>
<dbReference type="GO" id="GO:0004252">
    <property type="term" value="F:serine-type endopeptidase activity"/>
    <property type="evidence" value="ECO:0007669"/>
    <property type="project" value="InterPro"/>
</dbReference>
<evidence type="ECO:0000313" key="8">
    <source>
        <dbReference type="EMBL" id="CAD7227736.1"/>
    </source>
</evidence>
<gene>
    <name evidence="8" type="ORF">CTOB1V02_LOCUS5635</name>
</gene>
<evidence type="ECO:0000256" key="4">
    <source>
        <dbReference type="ARBA" id="ARBA00022801"/>
    </source>
</evidence>
<dbReference type="GO" id="GO:0005615">
    <property type="term" value="C:extracellular space"/>
    <property type="evidence" value="ECO:0007669"/>
    <property type="project" value="TreeGrafter"/>
</dbReference>
<dbReference type="InterPro" id="IPR043504">
    <property type="entry name" value="Peptidase_S1_PA_chymotrypsin"/>
</dbReference>
<evidence type="ECO:0000256" key="1">
    <source>
        <dbReference type="ARBA" id="ARBA00004613"/>
    </source>
</evidence>
<dbReference type="PANTHER" id="PTHR24264:SF65">
    <property type="entry name" value="SRCR DOMAIN-CONTAINING PROTEIN"/>
    <property type="match status" value="1"/>
</dbReference>
<sequence length="228" mass="25433">MFLHRFCFYYALWFIGIVAVDRNYDGKIVGGMDAVEGCFPQVKAGDYERFQTSGDEQQRNIQRFILHPNYDETLYLNDVCVILTASPFDLGVGAVTKPQPAEIADTDTQNQFNEDTEFTVIGWGYKHEGDALLALTLQKVNVSFVNDQECQWAFAPNNLVLDSMLCAGDEGERDACQGDSGGPLMLADDPFVVAGVVSWGYGCAREGYPGVYTELSYFREWILDNAIP</sequence>
<evidence type="ECO:0000256" key="3">
    <source>
        <dbReference type="ARBA" id="ARBA00022670"/>
    </source>
</evidence>
<dbReference type="Gene3D" id="2.40.10.10">
    <property type="entry name" value="Trypsin-like serine proteases"/>
    <property type="match status" value="2"/>
</dbReference>
<evidence type="ECO:0000256" key="6">
    <source>
        <dbReference type="ARBA" id="ARBA00023157"/>
    </source>
</evidence>
<keyword evidence="5" id="KW-0720">Serine protease</keyword>
<dbReference type="SUPFAM" id="SSF50494">
    <property type="entry name" value="Trypsin-like serine proteases"/>
    <property type="match status" value="1"/>
</dbReference>
<organism evidence="8">
    <name type="scientific">Cyprideis torosa</name>
    <dbReference type="NCBI Taxonomy" id="163714"/>
    <lineage>
        <taxon>Eukaryota</taxon>
        <taxon>Metazoa</taxon>
        <taxon>Ecdysozoa</taxon>
        <taxon>Arthropoda</taxon>
        <taxon>Crustacea</taxon>
        <taxon>Oligostraca</taxon>
        <taxon>Ostracoda</taxon>
        <taxon>Podocopa</taxon>
        <taxon>Podocopida</taxon>
        <taxon>Cytherocopina</taxon>
        <taxon>Cytheroidea</taxon>
        <taxon>Cytherideidae</taxon>
        <taxon>Cyprideis</taxon>
    </lineage>
</organism>
<dbReference type="PROSITE" id="PS50240">
    <property type="entry name" value="TRYPSIN_DOM"/>
    <property type="match status" value="1"/>
</dbReference>
<dbReference type="InterPro" id="IPR050127">
    <property type="entry name" value="Serine_Proteases_S1"/>
</dbReference>
<keyword evidence="2" id="KW-0964">Secreted</keyword>
<keyword evidence="6" id="KW-1015">Disulfide bond</keyword>
<dbReference type="Pfam" id="PF00089">
    <property type="entry name" value="Trypsin"/>
    <property type="match status" value="1"/>
</dbReference>
<dbReference type="EMBL" id="OB661238">
    <property type="protein sequence ID" value="CAD7227736.1"/>
    <property type="molecule type" value="Genomic_DNA"/>
</dbReference>
<dbReference type="OrthoDB" id="6329218at2759"/>
<proteinExistence type="inferred from homology"/>
<dbReference type="AlphaFoldDB" id="A0A7R8WFB5"/>
<dbReference type="InterPro" id="IPR009003">
    <property type="entry name" value="Peptidase_S1_PA"/>
</dbReference>
<protein>
    <submittedName>
        <fullName evidence="8">Uncharacterized protein</fullName>
    </submittedName>
</protein>
<dbReference type="InterPro" id="IPR033116">
    <property type="entry name" value="TRYPSIN_SER"/>
</dbReference>
<dbReference type="FunFam" id="2.40.10.10:FF:000002">
    <property type="entry name" value="Transmembrane protease serine"/>
    <property type="match status" value="1"/>
</dbReference>
<dbReference type="GO" id="GO:0006508">
    <property type="term" value="P:proteolysis"/>
    <property type="evidence" value="ECO:0007669"/>
    <property type="project" value="UniProtKB-KW"/>
</dbReference>
<name>A0A7R8WFB5_9CRUS</name>
<dbReference type="PANTHER" id="PTHR24264">
    <property type="entry name" value="TRYPSIN-RELATED"/>
    <property type="match status" value="1"/>
</dbReference>
<evidence type="ECO:0000256" key="7">
    <source>
        <dbReference type="ARBA" id="ARBA00024195"/>
    </source>
</evidence>
<evidence type="ECO:0000256" key="5">
    <source>
        <dbReference type="ARBA" id="ARBA00022825"/>
    </source>
</evidence>
<reference evidence="8" key="1">
    <citation type="submission" date="2020-11" db="EMBL/GenBank/DDBJ databases">
        <authorList>
            <person name="Tran Van P."/>
        </authorList>
    </citation>
    <scope>NUCLEOTIDE SEQUENCE</scope>
</reference>
<accession>A0A7R8WFB5</accession>
<keyword evidence="4" id="KW-0378">Hydrolase</keyword>
<comment type="similarity">
    <text evidence="7">Belongs to the peptidase S1 family. CLIP subfamily.</text>
</comment>